<sequence length="894" mass="99383">MGTPHSTNRVRHHKPSLNTLPTIHIMNSPFRGLRRASSSGSSNSLNVSSYPYPRTHTTLVVPGSVVLQRDRPALFDDSPTSPTGTTQPRPFHRPPLNRAIPPIPESRSNESIISQASQLHRHSISDSSIGCSTREAVQPILPVLASSVSEADNSVVIENKMAQNLGARHATNYTGSVGRPMAKSMSVESKPPFDPTAQKAIHNSVSTPIISKKVTAVIVTSKTASSPIDPPASSAYSGPPPKPTRLPAAKKKQTRLCQQTSEPPKSPLLSMAHTVRSRLNKLGNRFGRGSSRSPIRSSYSMVSMRRDKSDLNNDKNISDRLAKSSSMNCPDRPNFVPPPPPTSSPPADDELEPEEIKIVSPVYVSSIPRRLPTTTLIQSPIGGRLYRRLDPEDLPADDGPIPAIDSIENIKTPDENIPPAILLHKESELQELPLPNAPQVTFKELPKTEYNSNSLPRKSKSVAHVIVRQPSEPAYQTHKRSKSRDFLMTPILRKKEKPEKGAESVKTTRSLKITYRGDDFTPIMKRAAHKKSSSVDISKLVHNNDPKPGSSKIQQSATASKIDEMRQHKRSFIPTSTIRWGHSKGRKAPLAQWESSRVKDSPATEIPPSSFESRLKSPSKARRIAFWKSKPKSEENNNTTSEEPKEELKVEVQEVETVRTITTARIITKPVPETEDENGNVARPAERDRSRLALSELLASPLTVRRPQEKQFRRALQAKQKSGLIDDEIDDQPMLISTELSLIDEHSEGTPYSQTAFPEWPKDVNRNVTTTFLTSEPIMTLEKDQDGNFVQAMTTRTEPSSAVRTEITTHYKPHSATIETHTKEHDHAAIEKVIEGLSQQLAKIKEYAIEDEDEMEKLRIENNSLKEELEIKDRVINLLMNKLNVPGEHLVTRS</sequence>
<organism evidence="3 4">
    <name type="scientific">Bursaphelenchus xylophilus</name>
    <name type="common">Pinewood nematode worm</name>
    <name type="synonym">Aphelenchoides xylophilus</name>
    <dbReference type="NCBI Taxonomy" id="6326"/>
    <lineage>
        <taxon>Eukaryota</taxon>
        <taxon>Metazoa</taxon>
        <taxon>Ecdysozoa</taxon>
        <taxon>Nematoda</taxon>
        <taxon>Chromadorea</taxon>
        <taxon>Rhabditida</taxon>
        <taxon>Tylenchina</taxon>
        <taxon>Tylenchomorpha</taxon>
        <taxon>Aphelenchoidea</taxon>
        <taxon>Aphelenchoididae</taxon>
        <taxon>Bursaphelenchus</taxon>
    </lineage>
</organism>
<accession>A0A1I7S552</accession>
<feature type="compositionally biased region" description="Basic and acidic residues" evidence="2">
    <location>
        <begin position="304"/>
        <end position="322"/>
    </location>
</feature>
<protein>
    <submittedName>
        <fullName evidence="4">DH domain-containing protein</fullName>
    </submittedName>
</protein>
<feature type="compositionally biased region" description="Low complexity" evidence="2">
    <location>
        <begin position="288"/>
        <end position="303"/>
    </location>
</feature>
<evidence type="ECO:0000313" key="4">
    <source>
        <dbReference type="WBParaSite" id="BXY_0813700.1"/>
    </source>
</evidence>
<feature type="compositionally biased region" description="Polar residues" evidence="2">
    <location>
        <begin position="78"/>
        <end position="88"/>
    </location>
</feature>
<dbReference type="AlphaFoldDB" id="A0A1I7S552"/>
<feature type="region of interest" description="Disordered" evidence="2">
    <location>
        <begin position="527"/>
        <end position="650"/>
    </location>
</feature>
<dbReference type="eggNOG" id="ENOG502SCMQ">
    <property type="taxonomic scope" value="Eukaryota"/>
</dbReference>
<name>A0A1I7S552_BURXY</name>
<dbReference type="Proteomes" id="UP000095284">
    <property type="component" value="Unplaced"/>
</dbReference>
<feature type="compositionally biased region" description="Low complexity" evidence="2">
    <location>
        <begin position="224"/>
        <end position="237"/>
    </location>
</feature>
<reference evidence="4" key="1">
    <citation type="submission" date="2016-11" db="UniProtKB">
        <authorList>
            <consortium name="WormBaseParasite"/>
        </authorList>
    </citation>
    <scope>IDENTIFICATION</scope>
</reference>
<evidence type="ECO:0000256" key="2">
    <source>
        <dbReference type="SAM" id="MobiDB-lite"/>
    </source>
</evidence>
<dbReference type="WBParaSite" id="BXY_0813700.1">
    <property type="protein sequence ID" value="BXY_0813700.1"/>
    <property type="gene ID" value="BXY_0813700"/>
</dbReference>
<proteinExistence type="predicted"/>
<keyword evidence="1" id="KW-0175">Coiled coil</keyword>
<feature type="region of interest" description="Disordered" evidence="2">
    <location>
        <begin position="223"/>
        <end position="350"/>
    </location>
</feature>
<feature type="compositionally biased region" description="Pro residues" evidence="2">
    <location>
        <begin position="335"/>
        <end position="344"/>
    </location>
</feature>
<feature type="coiled-coil region" evidence="1">
    <location>
        <begin position="841"/>
        <end position="882"/>
    </location>
</feature>
<evidence type="ECO:0000256" key="1">
    <source>
        <dbReference type="SAM" id="Coils"/>
    </source>
</evidence>
<feature type="region of interest" description="Disordered" evidence="2">
    <location>
        <begin position="73"/>
        <end position="103"/>
    </location>
</feature>
<evidence type="ECO:0000313" key="3">
    <source>
        <dbReference type="Proteomes" id="UP000095284"/>
    </source>
</evidence>
<feature type="region of interest" description="Disordered" evidence="2">
    <location>
        <begin position="1"/>
        <end position="21"/>
    </location>
</feature>